<sequence>MPDTVLDELEFADLVCADPDLLHEEFAAIIDASFGDGAEPADERPRRPPCPLPPPAGRPRGRARVQLWRHQRSPPGAR</sequence>
<comment type="caution">
    <text evidence="2">The sequence shown here is derived from an EMBL/GenBank/DDBJ whole genome shotgun (WGS) entry which is preliminary data.</text>
</comment>
<evidence type="ECO:0000313" key="3">
    <source>
        <dbReference type="Proteomes" id="UP000754495"/>
    </source>
</evidence>
<name>A0ABX0SWQ5_9PSEU</name>
<dbReference type="EMBL" id="JAANOU010000001">
    <property type="protein sequence ID" value="NIH79775.1"/>
    <property type="molecule type" value="Genomic_DNA"/>
</dbReference>
<dbReference type="Proteomes" id="UP000754495">
    <property type="component" value="Unassembled WGS sequence"/>
</dbReference>
<feature type="compositionally biased region" description="Basic residues" evidence="1">
    <location>
        <begin position="59"/>
        <end position="72"/>
    </location>
</feature>
<feature type="region of interest" description="Disordered" evidence="1">
    <location>
        <begin position="34"/>
        <end position="78"/>
    </location>
</feature>
<reference evidence="2 3" key="1">
    <citation type="submission" date="2020-03" db="EMBL/GenBank/DDBJ databases">
        <title>Sequencing the genomes of 1000 actinobacteria strains.</title>
        <authorList>
            <person name="Klenk H.-P."/>
        </authorList>
    </citation>
    <scope>NUCLEOTIDE SEQUENCE [LARGE SCALE GENOMIC DNA]</scope>
    <source>
        <strain evidence="2 3">DSM 45668</strain>
    </source>
</reference>
<evidence type="ECO:0000256" key="1">
    <source>
        <dbReference type="SAM" id="MobiDB-lite"/>
    </source>
</evidence>
<feature type="compositionally biased region" description="Pro residues" evidence="1">
    <location>
        <begin position="48"/>
        <end position="57"/>
    </location>
</feature>
<dbReference type="RefSeq" id="WP_167113179.1">
    <property type="nucleotide sequence ID" value="NZ_JAANOU010000001.1"/>
</dbReference>
<evidence type="ECO:0000313" key="2">
    <source>
        <dbReference type="EMBL" id="NIH79775.1"/>
    </source>
</evidence>
<gene>
    <name evidence="2" type="ORF">FHX46_002305</name>
</gene>
<proteinExistence type="predicted"/>
<accession>A0ABX0SWQ5</accession>
<protein>
    <submittedName>
        <fullName evidence="2">Uncharacterized protein</fullName>
    </submittedName>
</protein>
<keyword evidence="3" id="KW-1185">Reference proteome</keyword>
<organism evidence="2 3">
    <name type="scientific">Amycolatopsis viridis</name>
    <dbReference type="NCBI Taxonomy" id="185678"/>
    <lineage>
        <taxon>Bacteria</taxon>
        <taxon>Bacillati</taxon>
        <taxon>Actinomycetota</taxon>
        <taxon>Actinomycetes</taxon>
        <taxon>Pseudonocardiales</taxon>
        <taxon>Pseudonocardiaceae</taxon>
        <taxon>Amycolatopsis</taxon>
    </lineage>
</organism>